<dbReference type="EMBL" id="BQXS01010832">
    <property type="protein sequence ID" value="GKT34570.1"/>
    <property type="molecule type" value="Genomic_DNA"/>
</dbReference>
<proteinExistence type="predicted"/>
<dbReference type="InterPro" id="IPR000719">
    <property type="entry name" value="Prot_kinase_dom"/>
</dbReference>
<gene>
    <name evidence="2" type="ORF">ADUPG1_007903</name>
</gene>
<evidence type="ECO:0000259" key="1">
    <source>
        <dbReference type="PROSITE" id="PS50011"/>
    </source>
</evidence>
<keyword evidence="3" id="KW-1185">Reference proteome</keyword>
<dbReference type="Proteomes" id="UP001057375">
    <property type="component" value="Unassembled WGS sequence"/>
</dbReference>
<protein>
    <recommendedName>
        <fullName evidence="1">Protein kinase domain-containing protein</fullName>
    </recommendedName>
</protein>
<sequence>MYWDIGLVNTTPQEGEEDSGSNCGTLVYNSYETLMEGLQTQSSDGYSLGLSILSLFTCLPPFLGHPALRGIIDSIQFMAKLSQLMTSGMTPKLSSSSLFKSLLTIEDGKYEPVHKVLNEVFTGLTLLDVDKRMSVHEARVKVQCIKPFLPTIGEDYECPSIGAIIREQRKKYGGSVGTVRGNGYAGYPTPMNRLQLISSQQHCWSRPNHRTIEGMRCGVAGVEHEEGWDQSQ</sequence>
<dbReference type="SUPFAM" id="SSF56112">
    <property type="entry name" value="Protein kinase-like (PK-like)"/>
    <property type="match status" value="1"/>
</dbReference>
<organism evidence="2 3">
    <name type="scientific">Aduncisulcus paluster</name>
    <dbReference type="NCBI Taxonomy" id="2918883"/>
    <lineage>
        <taxon>Eukaryota</taxon>
        <taxon>Metamonada</taxon>
        <taxon>Carpediemonas-like organisms</taxon>
        <taxon>Aduncisulcus</taxon>
    </lineage>
</organism>
<dbReference type="PROSITE" id="PS50011">
    <property type="entry name" value="PROTEIN_KINASE_DOM"/>
    <property type="match status" value="1"/>
</dbReference>
<feature type="domain" description="Protein kinase" evidence="1">
    <location>
        <begin position="1"/>
        <end position="149"/>
    </location>
</feature>
<dbReference type="InterPro" id="IPR011009">
    <property type="entry name" value="Kinase-like_dom_sf"/>
</dbReference>
<reference evidence="2" key="1">
    <citation type="submission" date="2022-03" db="EMBL/GenBank/DDBJ databases">
        <title>Draft genome sequence of Aduncisulcus paluster, a free-living microaerophilic Fornicata.</title>
        <authorList>
            <person name="Yuyama I."/>
            <person name="Kume K."/>
            <person name="Tamura T."/>
            <person name="Inagaki Y."/>
            <person name="Hashimoto T."/>
        </authorList>
    </citation>
    <scope>NUCLEOTIDE SEQUENCE</scope>
    <source>
        <strain evidence="2">NY0171</strain>
    </source>
</reference>
<comment type="caution">
    <text evidence="2">The sequence shown here is derived from an EMBL/GenBank/DDBJ whole genome shotgun (WGS) entry which is preliminary data.</text>
</comment>
<evidence type="ECO:0000313" key="2">
    <source>
        <dbReference type="EMBL" id="GKT34570.1"/>
    </source>
</evidence>
<evidence type="ECO:0000313" key="3">
    <source>
        <dbReference type="Proteomes" id="UP001057375"/>
    </source>
</evidence>
<name>A0ABQ5KU77_9EUKA</name>
<dbReference type="Gene3D" id="1.10.510.10">
    <property type="entry name" value="Transferase(Phosphotransferase) domain 1"/>
    <property type="match status" value="1"/>
</dbReference>
<accession>A0ABQ5KU77</accession>